<sequence length="165" mass="17314">MALSTSASLPASVERIVELFSSEDFVRQVSEAAGGTLESYTVTGDTSGAFSTVAVRSMPTDRLPDLARKFVGAQLNLQQQEHWSAPAADGSREVQISAKISGAPVEAKAVQRIVAEGESTRIDLEGSVTSSIPLFGNKIVQAAEPALGKALNLQVSEARKVLESA</sequence>
<keyword evidence="2" id="KW-1185">Reference proteome</keyword>
<dbReference type="KEGG" id="ari:UM93_00785"/>
<organism evidence="1 2">
    <name type="scientific">Psychromicrobium lacuslunae</name>
    <dbReference type="NCBI Taxonomy" id="1618207"/>
    <lineage>
        <taxon>Bacteria</taxon>
        <taxon>Bacillati</taxon>
        <taxon>Actinomycetota</taxon>
        <taxon>Actinomycetes</taxon>
        <taxon>Micrococcales</taxon>
        <taxon>Micrococcaceae</taxon>
        <taxon>Psychromicrobium</taxon>
    </lineage>
</organism>
<dbReference type="InterPro" id="IPR019639">
    <property type="entry name" value="DUF2505"/>
</dbReference>
<dbReference type="HOGENOM" id="CLU_104590_1_0_11"/>
<accession>A0A0D4BVU6</accession>
<dbReference type="AlphaFoldDB" id="A0A0D4BVU6"/>
<dbReference type="RefSeq" id="WP_045073074.1">
    <property type="nucleotide sequence ID" value="NZ_CP011005.1"/>
</dbReference>
<evidence type="ECO:0000313" key="1">
    <source>
        <dbReference type="EMBL" id="AJT40449.1"/>
    </source>
</evidence>
<dbReference type="Proteomes" id="UP000061839">
    <property type="component" value="Chromosome"/>
</dbReference>
<protein>
    <submittedName>
        <fullName evidence="1">Proteinase inhibitor I25 cystatin</fullName>
    </submittedName>
</protein>
<gene>
    <name evidence="1" type="ORF">UM93_00785</name>
</gene>
<evidence type="ECO:0000313" key="2">
    <source>
        <dbReference type="Proteomes" id="UP000061839"/>
    </source>
</evidence>
<proteinExistence type="predicted"/>
<dbReference type="OrthoDB" id="3266819at2"/>
<reference evidence="1 2" key="1">
    <citation type="journal article" date="2015" name="Genome Announc.">
        <title>Complete Genome Sequencing of Protease-Producing Novel Arthrobacter sp. Strain IHBB 11108 Using PacBio Single-Molecule Real-Time Sequencing Technology.</title>
        <authorList>
            <person name="Kiran S."/>
            <person name="Swarnkar M.K."/>
            <person name="Pal M."/>
            <person name="Thakur R."/>
            <person name="Tewari R."/>
            <person name="Singh A.K."/>
            <person name="Gulati A."/>
        </authorList>
    </citation>
    <scope>NUCLEOTIDE SEQUENCE [LARGE SCALE GENOMIC DNA]</scope>
    <source>
        <strain evidence="1 2">IHBB 11108</strain>
    </source>
</reference>
<name>A0A0D4BVU6_9MICC</name>
<dbReference type="Pfam" id="PF10698">
    <property type="entry name" value="DUF2505"/>
    <property type="match status" value="1"/>
</dbReference>
<dbReference type="STRING" id="1618207.UM93_00785"/>
<dbReference type="EMBL" id="CP011005">
    <property type="protein sequence ID" value="AJT40449.1"/>
    <property type="molecule type" value="Genomic_DNA"/>
</dbReference>
<dbReference type="PATRIC" id="fig|1618207.4.peg.163"/>